<gene>
    <name evidence="12" type="ORF">EJN90_02740</name>
</gene>
<evidence type="ECO:0000256" key="5">
    <source>
        <dbReference type="ARBA" id="ARBA00022519"/>
    </source>
</evidence>
<reference evidence="13" key="1">
    <citation type="submission" date="2018-12" db="EMBL/GenBank/DDBJ databases">
        <title>Complete genome sequencing of Jeotgalibaca sp. H21T32.</title>
        <authorList>
            <person name="Bae J.-W."/>
            <person name="Lee S.-Y."/>
        </authorList>
    </citation>
    <scope>NUCLEOTIDE SEQUENCE [LARGE SCALE GENOMIC DNA]</scope>
    <source>
        <strain evidence="13">H21T32</strain>
    </source>
</reference>
<dbReference type="Proteomes" id="UP000273326">
    <property type="component" value="Chromosome"/>
</dbReference>
<dbReference type="EMBL" id="CP034465">
    <property type="protein sequence ID" value="AZP03674.1"/>
    <property type="molecule type" value="Genomic_DNA"/>
</dbReference>
<organism evidence="12 13">
    <name type="scientific">Jeotgalibaca ciconiae</name>
    <dbReference type="NCBI Taxonomy" id="2496265"/>
    <lineage>
        <taxon>Bacteria</taxon>
        <taxon>Bacillati</taxon>
        <taxon>Bacillota</taxon>
        <taxon>Bacilli</taxon>
        <taxon>Lactobacillales</taxon>
        <taxon>Carnobacteriaceae</taxon>
        <taxon>Jeotgalibaca</taxon>
    </lineage>
</organism>
<dbReference type="FunFam" id="1.20.81.30:FF:000001">
    <property type="entry name" value="Type II secretion system protein F"/>
    <property type="match status" value="2"/>
</dbReference>
<dbReference type="PANTHER" id="PTHR30012">
    <property type="entry name" value="GENERAL SECRETION PATHWAY PROTEIN"/>
    <property type="match status" value="1"/>
</dbReference>
<feature type="transmembrane region" description="Helical" evidence="10">
    <location>
        <begin position="373"/>
        <end position="397"/>
    </location>
</feature>
<dbReference type="InterPro" id="IPR018076">
    <property type="entry name" value="T2SS_GspF_dom"/>
</dbReference>
<dbReference type="InterPro" id="IPR003004">
    <property type="entry name" value="GspF/PilC"/>
</dbReference>
<feature type="domain" description="Type II secretion system protein GspF" evidence="11">
    <location>
        <begin position="271"/>
        <end position="392"/>
    </location>
</feature>
<evidence type="ECO:0000256" key="9">
    <source>
        <dbReference type="RuleBase" id="RU003923"/>
    </source>
</evidence>
<evidence type="ECO:0000256" key="8">
    <source>
        <dbReference type="ARBA" id="ARBA00023136"/>
    </source>
</evidence>
<keyword evidence="4" id="KW-1003">Cell membrane</keyword>
<dbReference type="Gene3D" id="1.20.81.30">
    <property type="entry name" value="Type II secretion system (T2SS), domain F"/>
    <property type="match status" value="2"/>
</dbReference>
<evidence type="ECO:0000256" key="4">
    <source>
        <dbReference type="ARBA" id="ARBA00022475"/>
    </source>
</evidence>
<feature type="transmembrane region" description="Helical" evidence="10">
    <location>
        <begin position="220"/>
        <end position="238"/>
    </location>
</feature>
<evidence type="ECO:0000256" key="2">
    <source>
        <dbReference type="ARBA" id="ARBA00005745"/>
    </source>
</evidence>
<sequence length="401" mass="45172">MAVFAYKAKTKEGKIMRGKIESFSKKEALDELRLMNLIVFEVEPLNTILNMEINLRASLKMKDFIVFLRQFSSLISSGILLVDAIDLLRDQSTNLLLKRVLEDLSIDVKEGLLLSDAMKKHPKIFPDLLIHMIQSAEVSGQLEEVLNQMATYYEKQYRIKQKVSTAMTYPMVVGILALLITSFLLVFIVPIFGDMFASMGEELPAITQFVLTMSGWFQNYWFLILLSVAGIVITCSYLSKQEKTAYYFDYMQLKIPVIGVFVQKTLLARMTQTLSSLINSSVPILQALDVTSQVVGNRVVKDVLLAAKKDVEQGESLAKPMDSHWFFPNLIIQMIQVGEASGSLDEMLKKASDIYDQEVEEASEKLQSMIEPILIIFLSGIVGVIVLSIVVPMFGMFESIQ</sequence>
<keyword evidence="6 9" id="KW-0812">Transmembrane</keyword>
<protein>
    <submittedName>
        <fullName evidence="12">Type II secretion system F family protein</fullName>
    </submittedName>
</protein>
<evidence type="ECO:0000256" key="6">
    <source>
        <dbReference type="ARBA" id="ARBA00022692"/>
    </source>
</evidence>
<dbReference type="InterPro" id="IPR001992">
    <property type="entry name" value="T2SS_GspF/T4SS_PilC_CS"/>
</dbReference>
<evidence type="ECO:0000256" key="1">
    <source>
        <dbReference type="ARBA" id="ARBA00004429"/>
    </source>
</evidence>
<dbReference type="KEGG" id="jeh:EJN90_02740"/>
<proteinExistence type="inferred from homology"/>
<keyword evidence="7 10" id="KW-1133">Transmembrane helix</keyword>
<evidence type="ECO:0000259" key="11">
    <source>
        <dbReference type="Pfam" id="PF00482"/>
    </source>
</evidence>
<evidence type="ECO:0000313" key="13">
    <source>
        <dbReference type="Proteomes" id="UP000273326"/>
    </source>
</evidence>
<evidence type="ECO:0000256" key="10">
    <source>
        <dbReference type="SAM" id="Phobius"/>
    </source>
</evidence>
<dbReference type="PRINTS" id="PR00812">
    <property type="entry name" value="BCTERIALGSPF"/>
</dbReference>
<comment type="similarity">
    <text evidence="2 9">Belongs to the GSP F family.</text>
</comment>
<dbReference type="GO" id="GO:0005886">
    <property type="term" value="C:plasma membrane"/>
    <property type="evidence" value="ECO:0007669"/>
    <property type="project" value="UniProtKB-SubCell"/>
</dbReference>
<dbReference type="RefSeq" id="WP_126108764.1">
    <property type="nucleotide sequence ID" value="NZ_CP034465.1"/>
</dbReference>
<dbReference type="PANTHER" id="PTHR30012:SF0">
    <property type="entry name" value="TYPE II SECRETION SYSTEM PROTEIN F-RELATED"/>
    <property type="match status" value="1"/>
</dbReference>
<name>A0A3Q9BJZ9_9LACT</name>
<dbReference type="InterPro" id="IPR042094">
    <property type="entry name" value="T2SS_GspF_sf"/>
</dbReference>
<dbReference type="OrthoDB" id="9805682at2"/>
<evidence type="ECO:0000313" key="12">
    <source>
        <dbReference type="EMBL" id="AZP03674.1"/>
    </source>
</evidence>
<comment type="subcellular location">
    <subcellularLocation>
        <location evidence="1">Cell inner membrane</location>
        <topology evidence="1">Multi-pass membrane protein</topology>
    </subcellularLocation>
    <subcellularLocation>
        <location evidence="9">Cell membrane</location>
        <topology evidence="9">Multi-pass membrane protein</topology>
    </subcellularLocation>
</comment>
<keyword evidence="3 9" id="KW-0813">Transport</keyword>
<evidence type="ECO:0000256" key="7">
    <source>
        <dbReference type="ARBA" id="ARBA00022989"/>
    </source>
</evidence>
<keyword evidence="8 10" id="KW-0472">Membrane</keyword>
<feature type="domain" description="Type II secretion system protein GspF" evidence="11">
    <location>
        <begin position="67"/>
        <end position="190"/>
    </location>
</feature>
<dbReference type="AlphaFoldDB" id="A0A3Q9BJZ9"/>
<keyword evidence="5" id="KW-0997">Cell inner membrane</keyword>
<accession>A0A3Q9BJZ9</accession>
<evidence type="ECO:0000256" key="3">
    <source>
        <dbReference type="ARBA" id="ARBA00022448"/>
    </source>
</evidence>
<dbReference type="PROSITE" id="PS00874">
    <property type="entry name" value="T2SP_F"/>
    <property type="match status" value="1"/>
</dbReference>
<dbReference type="Pfam" id="PF00482">
    <property type="entry name" value="T2SSF"/>
    <property type="match status" value="2"/>
</dbReference>
<feature type="transmembrane region" description="Helical" evidence="10">
    <location>
        <begin position="168"/>
        <end position="192"/>
    </location>
</feature>
<keyword evidence="13" id="KW-1185">Reference proteome</keyword>
<dbReference type="GO" id="GO:0009306">
    <property type="term" value="P:protein secretion"/>
    <property type="evidence" value="ECO:0007669"/>
    <property type="project" value="InterPro"/>
</dbReference>